<comment type="caution">
    <text evidence="3">The sequence shown here is derived from an EMBL/GenBank/DDBJ whole genome shotgun (WGS) entry which is preliminary data.</text>
</comment>
<proteinExistence type="predicted"/>
<evidence type="ECO:0000313" key="4">
    <source>
        <dbReference type="Proteomes" id="UP001498398"/>
    </source>
</evidence>
<evidence type="ECO:0008006" key="5">
    <source>
        <dbReference type="Google" id="ProtNLM"/>
    </source>
</evidence>
<dbReference type="InterPro" id="IPR047150">
    <property type="entry name" value="SGT"/>
</dbReference>
<evidence type="ECO:0000256" key="1">
    <source>
        <dbReference type="ARBA" id="ARBA00022737"/>
    </source>
</evidence>
<dbReference type="InterPro" id="IPR019734">
    <property type="entry name" value="TPR_rpt"/>
</dbReference>
<dbReference type="EMBL" id="JBANRG010000007">
    <property type="protein sequence ID" value="KAK7464813.1"/>
    <property type="molecule type" value="Genomic_DNA"/>
</dbReference>
<evidence type="ECO:0000256" key="2">
    <source>
        <dbReference type="ARBA" id="ARBA00022803"/>
    </source>
</evidence>
<keyword evidence="1" id="KW-0677">Repeat</keyword>
<keyword evidence="2" id="KW-0802">TPR repeat</keyword>
<gene>
    <name evidence="3" type="ORF">VKT23_006019</name>
</gene>
<sequence>MSLSGTERDVTWLKDIANRLFREQKYPQASEVYTNAINLDKTNATLWANRAACRHAMKLYIGAVYDAEKAVQLDPNYTKAHARVAWARDALNQPWLSVESWRLAAITSNNPTSETAVSETIARLQQAFRSMKVSDEVPGPASMTDYEQGLKKAVYGMLKPPKKTFRFPDGTTGEHSTPWLSAISAKYDAYFGFLIKDNESCTGYLGHMYMLYRFAVEMLSGQWTDEHIDPDILKPERPNMIPYSTVQALTNVLFYDKRIFHIPDYETRDGFRFKIASQIATDAYVARVVSWVEDDDMDTIKQSARERLQKEGWRGHSWISGLSAALGMTVRCWVLYGFVDSEFENKPEDEAEYLEKAIKLIEWCRDEWKDVSDSDRGFVMGPIYLRLIQVRYLENLQRLLHYEPNNTSSYFEKIGAIAEEIIESVENDSSISRESNPAMKRALYHHPKGHALAQRAFCLYHEAELASDTGVSDLAREKACKAVETYVEAAECFVVDDEYYTHYLFQAVKIVSDSPALKLKTPTVEEIFSLAERIDDALAAMLWIWELYVVEQGRYTDYLRVNVLVRKIKSMMEKEGWSRNDLRKKTILMERPLDWRGMKIVDL</sequence>
<dbReference type="SUPFAM" id="SSF48452">
    <property type="entry name" value="TPR-like"/>
    <property type="match status" value="1"/>
</dbReference>
<keyword evidence="4" id="KW-1185">Reference proteome</keyword>
<protein>
    <recommendedName>
        <fullName evidence="5">TPR-like protein</fullName>
    </recommendedName>
</protein>
<dbReference type="Proteomes" id="UP001498398">
    <property type="component" value="Unassembled WGS sequence"/>
</dbReference>
<dbReference type="PANTHER" id="PTHR45831:SF2">
    <property type="entry name" value="LD24721P"/>
    <property type="match status" value="1"/>
</dbReference>
<dbReference type="PANTHER" id="PTHR45831">
    <property type="entry name" value="LD24721P"/>
    <property type="match status" value="1"/>
</dbReference>
<accession>A0ABR1JRX0</accession>
<dbReference type="Gene3D" id="1.25.40.10">
    <property type="entry name" value="Tetratricopeptide repeat domain"/>
    <property type="match status" value="1"/>
</dbReference>
<reference evidence="3 4" key="1">
    <citation type="submission" date="2024-01" db="EMBL/GenBank/DDBJ databases">
        <title>A draft genome for the cacao thread blight pathogen Marasmiellus scandens.</title>
        <authorList>
            <person name="Baruah I.K."/>
            <person name="Leung J."/>
            <person name="Bukari Y."/>
            <person name="Amoako-Attah I."/>
            <person name="Meinhardt L.W."/>
            <person name="Bailey B.A."/>
            <person name="Cohen S.P."/>
        </authorList>
    </citation>
    <scope>NUCLEOTIDE SEQUENCE [LARGE SCALE GENOMIC DNA]</scope>
    <source>
        <strain evidence="3 4">GH-19</strain>
    </source>
</reference>
<dbReference type="InterPro" id="IPR011990">
    <property type="entry name" value="TPR-like_helical_dom_sf"/>
</dbReference>
<dbReference type="SMART" id="SM00028">
    <property type="entry name" value="TPR"/>
    <property type="match status" value="2"/>
</dbReference>
<evidence type="ECO:0000313" key="3">
    <source>
        <dbReference type="EMBL" id="KAK7464813.1"/>
    </source>
</evidence>
<name>A0ABR1JRX0_9AGAR</name>
<organism evidence="3 4">
    <name type="scientific">Marasmiellus scandens</name>
    <dbReference type="NCBI Taxonomy" id="2682957"/>
    <lineage>
        <taxon>Eukaryota</taxon>
        <taxon>Fungi</taxon>
        <taxon>Dikarya</taxon>
        <taxon>Basidiomycota</taxon>
        <taxon>Agaricomycotina</taxon>
        <taxon>Agaricomycetes</taxon>
        <taxon>Agaricomycetidae</taxon>
        <taxon>Agaricales</taxon>
        <taxon>Marasmiineae</taxon>
        <taxon>Omphalotaceae</taxon>
        <taxon>Marasmiellus</taxon>
    </lineage>
</organism>